<dbReference type="Pfam" id="PF03705">
    <property type="entry name" value="CheR_N"/>
    <property type="match status" value="1"/>
</dbReference>
<dbReference type="InterPro" id="IPR022641">
    <property type="entry name" value="CheR_N"/>
</dbReference>
<dbReference type="Pfam" id="PF00072">
    <property type="entry name" value="Response_reg"/>
    <property type="match status" value="1"/>
</dbReference>
<dbReference type="InterPro" id="IPR000673">
    <property type="entry name" value="Sig_transdc_resp-reg_Me-estase"/>
</dbReference>
<dbReference type="InterPro" id="IPR022642">
    <property type="entry name" value="CheR_C"/>
</dbReference>
<dbReference type="SUPFAM" id="SSF55785">
    <property type="entry name" value="PYP-like sensor domain (PAS domain)"/>
    <property type="match status" value="2"/>
</dbReference>
<keyword evidence="7" id="KW-0378">Hydrolase</keyword>
<dbReference type="OrthoDB" id="9816309at2"/>
<dbReference type="InterPro" id="IPR036890">
    <property type="entry name" value="HATPase_C_sf"/>
</dbReference>
<evidence type="ECO:0000313" key="16">
    <source>
        <dbReference type="Proteomes" id="UP000199382"/>
    </source>
</evidence>
<evidence type="ECO:0000259" key="11">
    <source>
        <dbReference type="PROSITE" id="PS50110"/>
    </source>
</evidence>
<evidence type="ECO:0000256" key="1">
    <source>
        <dbReference type="ARBA" id="ARBA00001541"/>
    </source>
</evidence>
<dbReference type="SUPFAM" id="SSF52172">
    <property type="entry name" value="CheY-like"/>
    <property type="match status" value="1"/>
</dbReference>
<accession>A0A1G8QR04</accession>
<dbReference type="Pfam" id="PF13596">
    <property type="entry name" value="PAS_10"/>
    <property type="match status" value="1"/>
</dbReference>
<dbReference type="PROSITE" id="PS50109">
    <property type="entry name" value="HIS_KIN"/>
    <property type="match status" value="1"/>
</dbReference>
<dbReference type="SMART" id="SM00086">
    <property type="entry name" value="PAC"/>
    <property type="match status" value="2"/>
</dbReference>
<feature type="active site" evidence="7">
    <location>
        <position position="27"/>
    </location>
</feature>
<dbReference type="InterPro" id="IPR036097">
    <property type="entry name" value="HisK_dim/P_sf"/>
</dbReference>
<dbReference type="Gene3D" id="1.10.155.10">
    <property type="entry name" value="Chemotaxis receptor methyltransferase CheR, N-terminal domain"/>
    <property type="match status" value="1"/>
</dbReference>
<dbReference type="GO" id="GO:0008984">
    <property type="term" value="F:protein-glutamate methylesterase activity"/>
    <property type="evidence" value="ECO:0007669"/>
    <property type="project" value="InterPro"/>
</dbReference>
<evidence type="ECO:0000256" key="6">
    <source>
        <dbReference type="ARBA" id="ARBA00022691"/>
    </source>
</evidence>
<feature type="domain" description="Histidine kinase" evidence="10">
    <location>
        <begin position="993"/>
        <end position="1215"/>
    </location>
</feature>
<keyword evidence="6" id="KW-0949">S-adenosyl-L-methionine</keyword>
<organism evidence="15 16">
    <name type="scientific">Aliiruegeria lutimaris</name>
    <dbReference type="NCBI Taxonomy" id="571298"/>
    <lineage>
        <taxon>Bacteria</taxon>
        <taxon>Pseudomonadati</taxon>
        <taxon>Pseudomonadota</taxon>
        <taxon>Alphaproteobacteria</taxon>
        <taxon>Rhodobacterales</taxon>
        <taxon>Roseobacteraceae</taxon>
        <taxon>Aliiruegeria</taxon>
    </lineage>
</organism>
<dbReference type="GO" id="GO:0005737">
    <property type="term" value="C:cytoplasm"/>
    <property type="evidence" value="ECO:0007669"/>
    <property type="project" value="InterPro"/>
</dbReference>
<gene>
    <name evidence="15" type="ORF">SAMN04488026_101174</name>
</gene>
<evidence type="ECO:0000259" key="13">
    <source>
        <dbReference type="PROSITE" id="PS50122"/>
    </source>
</evidence>
<dbReference type="PANTHER" id="PTHR24422">
    <property type="entry name" value="CHEMOTAXIS PROTEIN METHYLTRANSFERASE"/>
    <property type="match status" value="1"/>
</dbReference>
<dbReference type="InterPro" id="IPR001610">
    <property type="entry name" value="PAC"/>
</dbReference>
<feature type="coiled-coil region" evidence="9">
    <location>
        <begin position="656"/>
        <end position="732"/>
    </location>
</feature>
<dbReference type="Gene3D" id="3.30.450.20">
    <property type="entry name" value="PAS domain"/>
    <property type="match status" value="2"/>
</dbReference>
<dbReference type="CDD" id="cd02440">
    <property type="entry name" value="AdoMet_MTases"/>
    <property type="match status" value="1"/>
</dbReference>
<dbReference type="PROSITE" id="PS50110">
    <property type="entry name" value="RESPONSE_REGULATORY"/>
    <property type="match status" value="1"/>
</dbReference>
<dbReference type="EMBL" id="FNEK01000011">
    <property type="protein sequence ID" value="SDJ07116.1"/>
    <property type="molecule type" value="Genomic_DNA"/>
</dbReference>
<dbReference type="GO" id="GO:0000156">
    <property type="term" value="F:phosphorelay response regulator activity"/>
    <property type="evidence" value="ECO:0007669"/>
    <property type="project" value="InterPro"/>
</dbReference>
<dbReference type="SUPFAM" id="SSF53335">
    <property type="entry name" value="S-adenosyl-L-methionine-dependent methyltransferases"/>
    <property type="match status" value="1"/>
</dbReference>
<evidence type="ECO:0000256" key="5">
    <source>
        <dbReference type="ARBA" id="ARBA00022679"/>
    </source>
</evidence>
<dbReference type="PANTHER" id="PTHR24422:SF27">
    <property type="entry name" value="PROTEIN-GLUTAMATE O-METHYLTRANSFERASE"/>
    <property type="match status" value="1"/>
</dbReference>
<dbReference type="GO" id="GO:0006935">
    <property type="term" value="P:chemotaxis"/>
    <property type="evidence" value="ECO:0007669"/>
    <property type="project" value="UniProtKB-UniRule"/>
</dbReference>
<dbReference type="PROSITE" id="PS50123">
    <property type="entry name" value="CHER"/>
    <property type="match status" value="1"/>
</dbReference>
<feature type="modified residue" description="4-aspartylphosphate" evidence="8">
    <location>
        <position position="1288"/>
    </location>
</feature>
<dbReference type="SMART" id="SM00448">
    <property type="entry name" value="REC"/>
    <property type="match status" value="1"/>
</dbReference>
<feature type="domain" description="PAC" evidence="12">
    <location>
        <begin position="928"/>
        <end position="980"/>
    </location>
</feature>
<dbReference type="SUPFAM" id="SSF55874">
    <property type="entry name" value="ATPase domain of HSP90 chaperone/DNA topoisomerase II/histidine kinase"/>
    <property type="match status" value="1"/>
</dbReference>
<feature type="domain" description="Response regulatory" evidence="11">
    <location>
        <begin position="1238"/>
        <end position="1355"/>
    </location>
</feature>
<dbReference type="Proteomes" id="UP000199382">
    <property type="component" value="Unassembled WGS sequence"/>
</dbReference>
<dbReference type="SUPFAM" id="SSF47384">
    <property type="entry name" value="Homodimeric domain of signal transducing histidine kinase"/>
    <property type="match status" value="1"/>
</dbReference>
<dbReference type="Gene3D" id="3.40.50.150">
    <property type="entry name" value="Vaccinia Virus protein VP39"/>
    <property type="match status" value="1"/>
</dbReference>
<dbReference type="Gene3D" id="3.30.565.10">
    <property type="entry name" value="Histidine kinase-like ATPase, C-terminal domain"/>
    <property type="match status" value="1"/>
</dbReference>
<dbReference type="SMART" id="SM00387">
    <property type="entry name" value="HATPase_c"/>
    <property type="match status" value="1"/>
</dbReference>
<dbReference type="InterPro" id="IPR050903">
    <property type="entry name" value="Bact_Chemotaxis_MeTrfase"/>
</dbReference>
<comment type="catalytic activity">
    <reaction evidence="1">
        <text>L-glutamyl-[protein] + S-adenosyl-L-methionine = [protein]-L-glutamate 5-O-methyl ester + S-adenosyl-L-homocysteine</text>
        <dbReference type="Rhea" id="RHEA:24452"/>
        <dbReference type="Rhea" id="RHEA-COMP:10208"/>
        <dbReference type="Rhea" id="RHEA-COMP:10311"/>
        <dbReference type="ChEBI" id="CHEBI:29973"/>
        <dbReference type="ChEBI" id="CHEBI:57856"/>
        <dbReference type="ChEBI" id="CHEBI:59789"/>
        <dbReference type="ChEBI" id="CHEBI:82795"/>
        <dbReference type="EC" id="2.1.1.80"/>
    </reaction>
</comment>
<proteinExistence type="predicted"/>
<evidence type="ECO:0000259" key="12">
    <source>
        <dbReference type="PROSITE" id="PS50113"/>
    </source>
</evidence>
<evidence type="ECO:0000313" key="15">
    <source>
        <dbReference type="EMBL" id="SDJ07116.1"/>
    </source>
</evidence>
<keyword evidence="3 7" id="KW-0145">Chemotaxis</keyword>
<keyword evidence="4" id="KW-0489">Methyltransferase</keyword>
<keyword evidence="9" id="KW-0175">Coiled coil</keyword>
<dbReference type="GO" id="GO:0032259">
    <property type="term" value="P:methylation"/>
    <property type="evidence" value="ECO:0007669"/>
    <property type="project" value="UniProtKB-KW"/>
</dbReference>
<evidence type="ECO:0000256" key="3">
    <source>
        <dbReference type="ARBA" id="ARBA00022500"/>
    </source>
</evidence>
<dbReference type="InterPro" id="IPR035965">
    <property type="entry name" value="PAS-like_dom_sf"/>
</dbReference>
<dbReference type="PROSITE" id="PS50122">
    <property type="entry name" value="CHEB"/>
    <property type="match status" value="1"/>
</dbReference>
<keyword evidence="16" id="KW-1185">Reference proteome</keyword>
<dbReference type="InterPro" id="IPR003594">
    <property type="entry name" value="HATPase_dom"/>
</dbReference>
<evidence type="ECO:0000256" key="2">
    <source>
        <dbReference type="ARBA" id="ARBA00012534"/>
    </source>
</evidence>
<feature type="active site" evidence="7">
    <location>
        <position position="145"/>
    </location>
</feature>
<evidence type="ECO:0000256" key="7">
    <source>
        <dbReference type="PROSITE-ProRule" id="PRU00050"/>
    </source>
</evidence>
<protein>
    <recommendedName>
        <fullName evidence="2">protein-glutamate O-methyltransferase</fullName>
        <ecNumber evidence="2">2.1.1.80</ecNumber>
    </recommendedName>
</protein>
<evidence type="ECO:0000256" key="9">
    <source>
        <dbReference type="SAM" id="Coils"/>
    </source>
</evidence>
<dbReference type="InterPro" id="IPR035909">
    <property type="entry name" value="CheB_C"/>
</dbReference>
<dbReference type="SUPFAM" id="SSF47757">
    <property type="entry name" value="Chemotaxis receptor methyltransferase CheR, N-terminal domain"/>
    <property type="match status" value="1"/>
</dbReference>
<evidence type="ECO:0000256" key="8">
    <source>
        <dbReference type="PROSITE-ProRule" id="PRU00169"/>
    </source>
</evidence>
<dbReference type="InterPro" id="IPR036804">
    <property type="entry name" value="CheR_N_sf"/>
</dbReference>
<dbReference type="SUPFAM" id="SSF52738">
    <property type="entry name" value="Methylesterase CheB, C-terminal domain"/>
    <property type="match status" value="1"/>
</dbReference>
<dbReference type="InterPro" id="IPR005467">
    <property type="entry name" value="His_kinase_dom"/>
</dbReference>
<dbReference type="Pfam" id="PF08447">
    <property type="entry name" value="PAS_3"/>
    <property type="match status" value="1"/>
</dbReference>
<dbReference type="InterPro" id="IPR000700">
    <property type="entry name" value="PAS-assoc_C"/>
</dbReference>
<feature type="active site" evidence="7">
    <location>
        <position position="54"/>
    </location>
</feature>
<dbReference type="CDD" id="cd16434">
    <property type="entry name" value="CheB-CheR_fusion"/>
    <property type="match status" value="1"/>
</dbReference>
<dbReference type="InterPro" id="IPR013655">
    <property type="entry name" value="PAS_fold_3"/>
</dbReference>
<feature type="domain" description="CheB-type methylesterase" evidence="13">
    <location>
        <begin position="14"/>
        <end position="203"/>
    </location>
</feature>
<dbReference type="Pfam" id="PF01339">
    <property type="entry name" value="CheB_methylest"/>
    <property type="match status" value="1"/>
</dbReference>
<evidence type="ECO:0000259" key="14">
    <source>
        <dbReference type="PROSITE" id="PS50123"/>
    </source>
</evidence>
<dbReference type="InterPro" id="IPR000014">
    <property type="entry name" value="PAS"/>
</dbReference>
<dbReference type="CDD" id="cd00130">
    <property type="entry name" value="PAS"/>
    <property type="match status" value="2"/>
</dbReference>
<dbReference type="GO" id="GO:0008983">
    <property type="term" value="F:protein-glutamate O-methyltransferase activity"/>
    <property type="evidence" value="ECO:0007669"/>
    <property type="project" value="UniProtKB-EC"/>
</dbReference>
<dbReference type="EC" id="2.1.1.80" evidence="2"/>
<dbReference type="Gene3D" id="3.40.50.2300">
    <property type="match status" value="1"/>
</dbReference>
<dbReference type="Gene3D" id="3.40.50.180">
    <property type="entry name" value="Methylesterase CheB, C-terminal domain"/>
    <property type="match status" value="1"/>
</dbReference>
<dbReference type="InterPro" id="IPR001789">
    <property type="entry name" value="Sig_transdc_resp-reg_receiver"/>
</dbReference>
<dbReference type="PRINTS" id="PR00996">
    <property type="entry name" value="CHERMTFRASE"/>
</dbReference>
<evidence type="ECO:0000256" key="4">
    <source>
        <dbReference type="ARBA" id="ARBA00022603"/>
    </source>
</evidence>
<dbReference type="Pfam" id="PF01739">
    <property type="entry name" value="CheR"/>
    <property type="match status" value="1"/>
</dbReference>
<name>A0A1G8QR04_9RHOB</name>
<dbReference type="InterPro" id="IPR000780">
    <property type="entry name" value="CheR_MeTrfase"/>
</dbReference>
<dbReference type="Pfam" id="PF02518">
    <property type="entry name" value="HATPase_c"/>
    <property type="match status" value="1"/>
</dbReference>
<sequence length="1356" mass="149591">MKRPGNPGNFGTNPVAGHPFTVAIGSSAGGLAALKSLFEALPPDLGGSYVVVAHLDPDHASELASILSRHTRMPVVEMRKTQSLQRDHVYVIAPNSEIVATDGGIVSRAFEAPRGRRLPIDRFFRSLAELHHNDYAIVLSGTGSDGSIGVRAIKDAGGFVMVQDPSEAEYPPMPRNAMATGCADIVLPVRELAAKLVELVQARNRLGAQDFGGGDQAVSEDRNELLRRVIAVLRALTGHDFSSYKTPTVERRVARRMQLNNLDSMEDYLELVRTRNDEVEALFGDLLISVTTFFRDPPAFEALAERVIPELLKKPVEDGPVRVWVAGCATGEEVYSLVILILEEAAKRETVPDLQIFATDIDAPALDFAREGLYPWAIEADVSEERLARYFRREGDHYRIKKNVRDLVMFADHSILKDPPFSRLDLVSCRNLLIYLERDIQKRVLATLHYGLNTGGYLFLGSAETADVLSERFFAVDSKARIYLAPAPARRTAPLLQRELSTLASLGSSGKTIPSYPASPADVDFHRDALEESAPPSLLVDANHNVLHLSETVGRFLRLPGGTPSSNVRKIVLPELKLDLGRGLQRVFQSGEATISMPILVKIDGVPRHVVLQVRPVRREDKVSGALVLFCEGAVQDLERATGAEAGTEGTPDGLVARLQEELEIAYKRLRLNQAEFETTNEALRATNEELQSVNQEFHSTSEELETSKEELQSMNEELRALNTELKVKVDSVSQANADLKNLIAATEGGTLFLDTQLRIKLFTAGVGELFNITAGDVGRSITDFTHNLNYDQVAEDAATVLRDHAPKEREVTNERGEWFLLRMRPYRTLEDRIDGVVVTFVDLTELHSMERAYRKANERFRALVNATSYAVYRMSPDWTEMRELDGHGFMRDMTEPSSNWLDEYIDPADQPRVIAAIRQAIQTKSIFELEHRVKRPDGTLGWTLSRAVPMLDETGAIVEWFGAARDTTLKRHTIDELARSRRIESIGRLAGGVAHDFNNLLTIITASIELAQMRVQDEQVRELLDRAAKAADLGASFNARLLSLTGAGVLEPQEMVLNDVVEDMCKLLCRVLDERIELVCDLATDLWPAFVDTGEVQNALLNLVLNARDAIHDSGMITIRTRNGTLDPERAKTLEGILPGDFICLEVADTGTGMSKEVLEQATEAFFSTKTEGTGVGLGLFSVLEFVKRSGGYVDIGSTPDRGTVVCLFLPRSVGTRSAAIGSVEPEAAMQRGNGEVILVVEDNADLRDSTRQRLEALGYKVQEKRTVAEARRLLDSGAGIRLVFSDVILRGDETGVDLARWVRSTKPGIAVLLCSSYSKEVRDLAENGLLGEQRVLSKPYSLAQLARAVSDALQ</sequence>
<dbReference type="STRING" id="571298.SAMN04488026_101174"/>
<evidence type="ECO:0000259" key="10">
    <source>
        <dbReference type="PROSITE" id="PS50109"/>
    </source>
</evidence>
<dbReference type="SMART" id="SM00138">
    <property type="entry name" value="MeTrc"/>
    <property type="match status" value="1"/>
</dbReference>
<feature type="domain" description="CheR-type methyltransferase" evidence="14">
    <location>
        <begin position="226"/>
        <end position="474"/>
    </location>
</feature>
<dbReference type="Gene3D" id="1.10.287.130">
    <property type="match status" value="1"/>
</dbReference>
<dbReference type="PROSITE" id="PS50113">
    <property type="entry name" value="PAC"/>
    <property type="match status" value="1"/>
</dbReference>
<keyword evidence="8" id="KW-0597">Phosphoprotein</keyword>
<reference evidence="15 16" key="1">
    <citation type="submission" date="2016-10" db="EMBL/GenBank/DDBJ databases">
        <authorList>
            <person name="de Groot N.N."/>
        </authorList>
    </citation>
    <scope>NUCLEOTIDE SEQUENCE [LARGE SCALE GENOMIC DNA]</scope>
    <source>
        <strain evidence="15 16">DSM 25294</strain>
    </source>
</reference>
<dbReference type="GO" id="GO:0000155">
    <property type="term" value="F:phosphorelay sensor kinase activity"/>
    <property type="evidence" value="ECO:0007669"/>
    <property type="project" value="InterPro"/>
</dbReference>
<keyword evidence="5" id="KW-0808">Transferase</keyword>
<dbReference type="InterPro" id="IPR011006">
    <property type="entry name" value="CheY-like_superfamily"/>
</dbReference>
<dbReference type="InterPro" id="IPR029063">
    <property type="entry name" value="SAM-dependent_MTases_sf"/>
</dbReference>